<dbReference type="RefSeq" id="WP_073374500.1">
    <property type="nucleotide sequence ID" value="NZ_FQXS01000006.1"/>
</dbReference>
<feature type="domain" description="LarA-like N-terminal" evidence="1">
    <location>
        <begin position="7"/>
        <end position="209"/>
    </location>
</feature>
<keyword evidence="4" id="KW-1185">Reference proteome</keyword>
<dbReference type="Gene3D" id="3.90.226.30">
    <property type="match status" value="1"/>
</dbReference>
<dbReference type="NCBIfam" id="NF033504">
    <property type="entry name" value="Ni_dep_LarA"/>
    <property type="match status" value="1"/>
</dbReference>
<dbReference type="InterPro" id="IPR043166">
    <property type="entry name" value="LarA-like_C"/>
</dbReference>
<accession>A0A1M5UUX6</accession>
<evidence type="ECO:0000313" key="3">
    <source>
        <dbReference type="EMBL" id="SHH66754.1"/>
    </source>
</evidence>
<dbReference type="PANTHER" id="PTHR33171:SF17">
    <property type="entry name" value="LARA-LIKE N-TERMINAL DOMAIN-CONTAINING PROTEIN"/>
    <property type="match status" value="1"/>
</dbReference>
<name>A0A1M5UUX6_9BACT</name>
<feature type="domain" description="Lactate racemase C-terminal" evidence="2">
    <location>
        <begin position="279"/>
        <end position="420"/>
    </location>
</feature>
<dbReference type="InterPro" id="IPR048520">
    <property type="entry name" value="LarA_C"/>
</dbReference>
<dbReference type="AlphaFoldDB" id="A0A1M5UUX6"/>
<dbReference type="InterPro" id="IPR048068">
    <property type="entry name" value="LarA-like"/>
</dbReference>
<dbReference type="Pfam" id="PF21113">
    <property type="entry name" value="LarA_C"/>
    <property type="match status" value="1"/>
</dbReference>
<dbReference type="GO" id="GO:0050043">
    <property type="term" value="F:lactate racemase activity"/>
    <property type="evidence" value="ECO:0007669"/>
    <property type="project" value="InterPro"/>
</dbReference>
<gene>
    <name evidence="3" type="ORF">SAMN02745124_01329</name>
</gene>
<evidence type="ECO:0000259" key="2">
    <source>
        <dbReference type="Pfam" id="PF21113"/>
    </source>
</evidence>
<dbReference type="InterPro" id="IPR047926">
    <property type="entry name" value="Ni_dep_LarA"/>
</dbReference>
<evidence type="ECO:0000313" key="4">
    <source>
        <dbReference type="Proteomes" id="UP000184139"/>
    </source>
</evidence>
<protein>
    <submittedName>
        <fullName evidence="3">Nickel-dependent lactate racemase</fullName>
    </submittedName>
</protein>
<sequence>MEFSLLYGRSDLTINLPPSIGIREIVKYPMPTVEDGDGPILQSFADPIGCKPLSELARGRKNACILICDITRPVPNGRLLPPLIDTLIKAGIDHEQILILVATGLHRPNEGEELRELIGSDEIFSSIRIENHFARDREAHVDFGVTSAGIPIGIDRRFVEADLRLVTGLVEPHFMAGYSGGRKVVAPGVAYQDTILSFHTAHVLEHPRAVNCVMDGNPLHEAQIEIIRRIGEIYAVNVAIDDKRLLGRITFGEIETSHLEAVRFMRRYAEVDVDRKFGTIITSAGGYPLDRTYYQTVKGMVSPLDILQEGGTIIIASECSEGMGSGEFVTAQEEFCRRGTDGFMKMLARRSVALIDEWQTEMLIKPLRHGSIQLYTTGLSEGDLARTGIEPVTDLREAIMESVHRQGDSEIAVIPEGPYVVPRYRSAG</sequence>
<dbReference type="OrthoDB" id="9770545at2"/>
<dbReference type="InterPro" id="IPR018657">
    <property type="entry name" value="LarA-like_N"/>
</dbReference>
<dbReference type="STRING" id="1121409.SAMN02745124_01329"/>
<dbReference type="EMBL" id="FQXS01000006">
    <property type="protein sequence ID" value="SHH66754.1"/>
    <property type="molecule type" value="Genomic_DNA"/>
</dbReference>
<reference evidence="3 4" key="1">
    <citation type="submission" date="2016-11" db="EMBL/GenBank/DDBJ databases">
        <authorList>
            <person name="Jaros S."/>
            <person name="Januszkiewicz K."/>
            <person name="Wedrychowicz H."/>
        </authorList>
    </citation>
    <scope>NUCLEOTIDE SEQUENCE [LARGE SCALE GENOMIC DNA]</scope>
    <source>
        <strain evidence="3 4">DSM 9705</strain>
    </source>
</reference>
<dbReference type="Proteomes" id="UP000184139">
    <property type="component" value="Unassembled WGS sequence"/>
</dbReference>
<evidence type="ECO:0000259" key="1">
    <source>
        <dbReference type="Pfam" id="PF09861"/>
    </source>
</evidence>
<organism evidence="3 4">
    <name type="scientific">Desulfofustis glycolicus DSM 9705</name>
    <dbReference type="NCBI Taxonomy" id="1121409"/>
    <lineage>
        <taxon>Bacteria</taxon>
        <taxon>Pseudomonadati</taxon>
        <taxon>Thermodesulfobacteriota</taxon>
        <taxon>Desulfobulbia</taxon>
        <taxon>Desulfobulbales</taxon>
        <taxon>Desulfocapsaceae</taxon>
        <taxon>Desulfofustis</taxon>
    </lineage>
</organism>
<proteinExistence type="predicted"/>
<dbReference type="Gene3D" id="3.40.50.11440">
    <property type="match status" value="1"/>
</dbReference>
<dbReference type="PANTHER" id="PTHR33171">
    <property type="entry name" value="LAR_N DOMAIN-CONTAINING PROTEIN"/>
    <property type="match status" value="1"/>
</dbReference>
<dbReference type="Pfam" id="PF09861">
    <property type="entry name" value="Lar_N"/>
    <property type="match status" value="1"/>
</dbReference>